<comment type="caution">
    <text evidence="11">The sequence shown here is derived from an EMBL/GenBank/DDBJ whole genome shotgun (WGS) entry which is preliminary data.</text>
</comment>
<sequence>MYYAYSEGVGASAKRHSGRVRIIRNLQDASSLEWGEVAVLKKIARDMLPEIKRAGVVVADYGGLTSHAAITLRELGIPCVLGTEVATEVLREGMIVTVDGKTGNIYRGVMDWVPADESVSLHETATRVMVNLNFPWLAEKVSEFADGVGSVRIENMVIETGKHPYLLLREKRLTSVLESGLEEILDAFHPKPVVFRTFDIPGDELRNLEGDFEVSERNPFLGMRAITRDLRDVEVLRAEFEAVRNLLDAGYSNLELKFPFLRDLDEYRMAVSVLEEVGVEAHRDLRVGASVETPSIALQVDELLAEGVDFVSLGMSDLTMCSLVADRRSTRVAGIFDLSHPAVLKLVRGVVDACHGAGVEVYAAGYAATSYMLVGRLIEMGVDGISTSPDKILKMKSFAARVERSLILRSLSRNI</sequence>
<keyword evidence="8" id="KW-0460">Magnesium</keyword>
<evidence type="ECO:0000256" key="6">
    <source>
        <dbReference type="ARBA" id="ARBA00022777"/>
    </source>
</evidence>
<dbReference type="SUPFAM" id="SSF51621">
    <property type="entry name" value="Phosphoenolpyruvate/pyruvate domain"/>
    <property type="match status" value="1"/>
</dbReference>
<dbReference type="InterPro" id="IPR000121">
    <property type="entry name" value="PEP_util_C"/>
</dbReference>
<evidence type="ECO:0000313" key="12">
    <source>
        <dbReference type="Proteomes" id="UP001369247"/>
    </source>
</evidence>
<evidence type="ECO:0000259" key="9">
    <source>
        <dbReference type="Pfam" id="PF00391"/>
    </source>
</evidence>
<feature type="domain" description="PEP-utilising enzyme mobile" evidence="9">
    <location>
        <begin position="34"/>
        <end position="103"/>
    </location>
</feature>
<dbReference type="PANTHER" id="PTHR43030:SF1">
    <property type="entry name" value="PHOSPHOENOLPYRUVATE SYNTHASE"/>
    <property type="match status" value="1"/>
</dbReference>
<dbReference type="InterPro" id="IPR015813">
    <property type="entry name" value="Pyrv/PenolPyrv_kinase-like_dom"/>
</dbReference>
<keyword evidence="6" id="KW-0418">Kinase</keyword>
<evidence type="ECO:0000259" key="10">
    <source>
        <dbReference type="Pfam" id="PF02896"/>
    </source>
</evidence>
<dbReference type="InterPro" id="IPR036637">
    <property type="entry name" value="Phosphohistidine_dom_sf"/>
</dbReference>
<gene>
    <name evidence="11" type="ORF">U2150_02950</name>
</gene>
<dbReference type="Pfam" id="PF02896">
    <property type="entry name" value="PEP-utilizers_C"/>
    <property type="match status" value="1"/>
</dbReference>
<proteinExistence type="inferred from homology"/>
<evidence type="ECO:0000256" key="3">
    <source>
        <dbReference type="ARBA" id="ARBA00022679"/>
    </source>
</evidence>
<keyword evidence="4" id="KW-0479">Metal-binding</keyword>
<dbReference type="Gene3D" id="3.50.30.10">
    <property type="entry name" value="Phosphohistidine domain"/>
    <property type="match status" value="1"/>
</dbReference>
<evidence type="ECO:0000256" key="5">
    <source>
        <dbReference type="ARBA" id="ARBA00022741"/>
    </source>
</evidence>
<evidence type="ECO:0000256" key="4">
    <source>
        <dbReference type="ARBA" id="ARBA00022723"/>
    </source>
</evidence>
<comment type="similarity">
    <text evidence="2">Belongs to the PEP-utilizing enzyme family.</text>
</comment>
<dbReference type="Gene3D" id="3.20.20.60">
    <property type="entry name" value="Phosphoenolpyruvate-binding domains"/>
    <property type="match status" value="1"/>
</dbReference>
<keyword evidence="7" id="KW-0067">ATP-binding</keyword>
<organism evidence="11 12">
    <name type="scientific">Methanothermobacter wolfeii</name>
    <name type="common">Methanobacterium wolfei</name>
    <dbReference type="NCBI Taxonomy" id="145261"/>
    <lineage>
        <taxon>Archaea</taxon>
        <taxon>Methanobacteriati</taxon>
        <taxon>Methanobacteriota</taxon>
        <taxon>Methanomada group</taxon>
        <taxon>Methanobacteria</taxon>
        <taxon>Methanobacteriales</taxon>
        <taxon>Methanobacteriaceae</taxon>
        <taxon>Methanothermobacter</taxon>
    </lineage>
</organism>
<dbReference type="SUPFAM" id="SSF52009">
    <property type="entry name" value="Phosphohistidine domain"/>
    <property type="match status" value="1"/>
</dbReference>
<name>A0ABU8TTU9_METWO</name>
<evidence type="ECO:0000256" key="7">
    <source>
        <dbReference type="ARBA" id="ARBA00022840"/>
    </source>
</evidence>
<evidence type="ECO:0000256" key="1">
    <source>
        <dbReference type="ARBA" id="ARBA00001946"/>
    </source>
</evidence>
<evidence type="ECO:0000256" key="8">
    <source>
        <dbReference type="ARBA" id="ARBA00022842"/>
    </source>
</evidence>
<dbReference type="EMBL" id="JAXUHJ010000008">
    <property type="protein sequence ID" value="MEJ8542450.1"/>
    <property type="molecule type" value="Genomic_DNA"/>
</dbReference>
<evidence type="ECO:0000313" key="11">
    <source>
        <dbReference type="EMBL" id="MEJ8542450.1"/>
    </source>
</evidence>
<keyword evidence="3" id="KW-0808">Transferase</keyword>
<protein>
    <submittedName>
        <fullName evidence="11">PEP-binding protein</fullName>
    </submittedName>
</protein>
<dbReference type="Pfam" id="PF00391">
    <property type="entry name" value="PEP-utilizers"/>
    <property type="match status" value="1"/>
</dbReference>
<keyword evidence="5" id="KW-0547">Nucleotide-binding</keyword>
<dbReference type="InterPro" id="IPR040442">
    <property type="entry name" value="Pyrv_kinase-like_dom_sf"/>
</dbReference>
<dbReference type="Proteomes" id="UP001369247">
    <property type="component" value="Unassembled WGS sequence"/>
</dbReference>
<keyword evidence="12" id="KW-1185">Reference proteome</keyword>
<dbReference type="PANTHER" id="PTHR43030">
    <property type="entry name" value="PHOSPHOENOLPYRUVATE SYNTHASE"/>
    <property type="match status" value="1"/>
</dbReference>
<dbReference type="InterPro" id="IPR006319">
    <property type="entry name" value="PEP_synth"/>
</dbReference>
<accession>A0ABU8TTU9</accession>
<comment type="cofactor">
    <cofactor evidence="1">
        <name>Mg(2+)</name>
        <dbReference type="ChEBI" id="CHEBI:18420"/>
    </cofactor>
</comment>
<dbReference type="InterPro" id="IPR008279">
    <property type="entry name" value="PEP-util_enz_mobile_dom"/>
</dbReference>
<feature type="domain" description="PEP-utilising enzyme C-terminal" evidence="10">
    <location>
        <begin position="121"/>
        <end position="403"/>
    </location>
</feature>
<evidence type="ECO:0000256" key="2">
    <source>
        <dbReference type="ARBA" id="ARBA00007837"/>
    </source>
</evidence>
<reference evidence="11 12" key="1">
    <citation type="submission" date="2023-12" db="EMBL/GenBank/DDBJ databases">
        <title>Phenotypic and Genomic Characterization of Methanothermobacter wolfeii Strain BSEL, a CO2-Capturing Archaeon with Minimal Nutrient Requirements.</title>
        <authorList>
            <person name="Ale Enriquez F."/>
            <person name="Ahring B.K."/>
        </authorList>
    </citation>
    <scope>NUCLEOTIDE SEQUENCE [LARGE SCALE GENOMIC DNA]</scope>
    <source>
        <strain evidence="11 12">BSEL-1</strain>
    </source>
</reference>